<comment type="caution">
    <text evidence="2">The sequence shown here is derived from an EMBL/GenBank/DDBJ whole genome shotgun (WGS) entry which is preliminary data.</text>
</comment>
<accession>A0A2S9YF43</accession>
<protein>
    <submittedName>
        <fullName evidence="2">Uncharacterized protein</fullName>
    </submittedName>
</protein>
<feature type="compositionally biased region" description="Acidic residues" evidence="1">
    <location>
        <begin position="19"/>
        <end position="31"/>
    </location>
</feature>
<sequence length="58" mass="6439">MPGLGLRRGLAGHKPEPQPEPEPEPQPEPEPEPEKPSLEPESKANEGIDHDDLLDPWQ</sequence>
<dbReference type="AlphaFoldDB" id="A0A2S9YF43"/>
<dbReference type="EMBL" id="PVNK01000071">
    <property type="protein sequence ID" value="PRQ03720.1"/>
    <property type="molecule type" value="Genomic_DNA"/>
</dbReference>
<feature type="compositionally biased region" description="Basic and acidic residues" evidence="1">
    <location>
        <begin position="32"/>
        <end position="58"/>
    </location>
</feature>
<evidence type="ECO:0000313" key="2">
    <source>
        <dbReference type="EMBL" id="PRQ03720.1"/>
    </source>
</evidence>
<dbReference type="Proteomes" id="UP000237968">
    <property type="component" value="Unassembled WGS sequence"/>
</dbReference>
<organism evidence="2 3">
    <name type="scientific">Enhygromyxa salina</name>
    <dbReference type="NCBI Taxonomy" id="215803"/>
    <lineage>
        <taxon>Bacteria</taxon>
        <taxon>Pseudomonadati</taxon>
        <taxon>Myxococcota</taxon>
        <taxon>Polyangia</taxon>
        <taxon>Nannocystales</taxon>
        <taxon>Nannocystaceae</taxon>
        <taxon>Enhygromyxa</taxon>
    </lineage>
</organism>
<evidence type="ECO:0000313" key="3">
    <source>
        <dbReference type="Proteomes" id="UP000237968"/>
    </source>
</evidence>
<feature type="region of interest" description="Disordered" evidence="1">
    <location>
        <begin position="1"/>
        <end position="58"/>
    </location>
</feature>
<proteinExistence type="predicted"/>
<reference evidence="2 3" key="1">
    <citation type="submission" date="2018-03" db="EMBL/GenBank/DDBJ databases">
        <title>Draft Genome Sequences of the Obligatory Marine Myxobacteria Enhygromyxa salina SWB005.</title>
        <authorList>
            <person name="Poehlein A."/>
            <person name="Moghaddam J.A."/>
            <person name="Harms H."/>
            <person name="Alanjari M."/>
            <person name="Koenig G.M."/>
            <person name="Daniel R."/>
            <person name="Schaeberle T.F."/>
        </authorList>
    </citation>
    <scope>NUCLEOTIDE SEQUENCE [LARGE SCALE GENOMIC DNA]</scope>
    <source>
        <strain evidence="2 3">SWB005</strain>
    </source>
</reference>
<gene>
    <name evidence="2" type="ORF">ENSA5_13420</name>
</gene>
<evidence type="ECO:0000256" key="1">
    <source>
        <dbReference type="SAM" id="MobiDB-lite"/>
    </source>
</evidence>
<name>A0A2S9YF43_9BACT</name>
<keyword evidence="3" id="KW-1185">Reference proteome</keyword>